<dbReference type="AlphaFoldDB" id="A0AAU7UFB8"/>
<feature type="region of interest" description="Disordered" evidence="1">
    <location>
        <begin position="146"/>
        <end position="167"/>
    </location>
</feature>
<accession>A0AAU7UFB8</accession>
<reference evidence="2" key="1">
    <citation type="submission" date="2024-06" db="EMBL/GenBank/DDBJ databases">
        <title>Draft Genome Sequence of Deinococcus sonorensis Type Strain KR-87, a Biofilm Producing Representative of the Genus Deinococcus.</title>
        <authorList>
            <person name="Boren L.S."/>
            <person name="Grosso R.A."/>
            <person name="Hugenberg-Cox A.N."/>
            <person name="Hill J.T.E."/>
            <person name="Albert C.M."/>
            <person name="Tuohy J.M."/>
        </authorList>
    </citation>
    <scope>NUCLEOTIDE SEQUENCE</scope>
    <source>
        <strain evidence="2">KR-87</strain>
    </source>
</reference>
<sequence>MDLSTHRTAASALPLTLNVTVAPDPSAAVPAAGEPLLQLRALEHAGDPELQRDRLKTFLTAAAARQVQRLLRHEPGADAALDLCYPADAPNWWVRLEQMDEGGARLVRYDVDSQVAGAEQLELSAEQAQALAERLDSALLEREQASLEVHADGDLGGQNSPHDHTRR</sequence>
<evidence type="ECO:0000313" key="2">
    <source>
        <dbReference type="EMBL" id="XBV86867.1"/>
    </source>
</evidence>
<dbReference type="KEGG" id="dsc:ABOD76_11320"/>
<name>A0AAU7UFB8_9DEIO</name>
<organism evidence="2">
    <name type="scientific">Deinococcus sonorensis KR-87</name>
    <dbReference type="NCBI Taxonomy" id="694439"/>
    <lineage>
        <taxon>Bacteria</taxon>
        <taxon>Thermotogati</taxon>
        <taxon>Deinococcota</taxon>
        <taxon>Deinococci</taxon>
        <taxon>Deinococcales</taxon>
        <taxon>Deinococcaceae</taxon>
        <taxon>Deinococcus</taxon>
    </lineage>
</organism>
<dbReference type="RefSeq" id="WP_350244955.1">
    <property type="nucleotide sequence ID" value="NZ_CP158299.1"/>
</dbReference>
<gene>
    <name evidence="2" type="ORF">ABOD76_11320</name>
</gene>
<protein>
    <submittedName>
        <fullName evidence="2">Uncharacterized protein</fullName>
    </submittedName>
</protein>
<proteinExistence type="predicted"/>
<evidence type="ECO:0000256" key="1">
    <source>
        <dbReference type="SAM" id="MobiDB-lite"/>
    </source>
</evidence>
<dbReference type="EMBL" id="CP158299">
    <property type="protein sequence ID" value="XBV86867.1"/>
    <property type="molecule type" value="Genomic_DNA"/>
</dbReference>